<dbReference type="PANTHER" id="PTHR30486">
    <property type="entry name" value="TWITCHING MOTILITY PROTEIN PILT"/>
    <property type="match status" value="1"/>
</dbReference>
<accession>A0A540VUW7</accession>
<dbReference type="Gene3D" id="3.40.50.300">
    <property type="entry name" value="P-loop containing nucleotide triphosphate hydrolases"/>
    <property type="match status" value="1"/>
</dbReference>
<dbReference type="InterPro" id="IPR008984">
    <property type="entry name" value="SMAD_FHA_dom_sf"/>
</dbReference>
<evidence type="ECO:0000313" key="4">
    <source>
        <dbReference type="EMBL" id="TQF00548.1"/>
    </source>
</evidence>
<proteinExistence type="inferred from homology"/>
<dbReference type="Gene3D" id="3.30.450.380">
    <property type="match status" value="1"/>
</dbReference>
<feature type="compositionally biased region" description="Polar residues" evidence="2">
    <location>
        <begin position="544"/>
        <end position="553"/>
    </location>
</feature>
<dbReference type="AlphaFoldDB" id="A0A540VUW7"/>
<sequence>MTGLQLSYPTRQGLGTLSLEAGERYIIGRGRHCAVRLDGSSVARRHAELIVTHDAVWIRTLGSRLFVVFNGASVREAGPLNNGDDILIGGEKLAVLSEPETGASPTTSSKPVARAPQPEALETTPVALSPELARRFQEAISQRLDLYHREALQNMSATELREKAEASAWAILENGEITLPAGTDQGSLVAVVTAEAVGLGPLEHLMADPHVTEIMVNGHECIYVERHGQLQRTDARFSSETSLRSTLERIVSPLGRRIDEGAPFVDARLPDGSRVNAIIPPLSLTGPSLTIRRFPDQHLTLEDLVGFEALSPAMADFLTNCIEHRQNILVAGGTGTGKTTVLNALSRHISDQERIITIEDSAELRLQQTHVVSLEARPANIEGSGAISIRELVRNALRMRPDRILVGECRGGEALDMLQAMNTGHDGSLTTAHANTPRDAVARLEVMTLMAGFELPLRAIREQISAAVDIIVQLTRFADGSRRITAITEVDGMEADRILLNELFVFQRNASHGSRAQGQHRATGQIPQFIQALQAEGQPVDLSGFQTHPTGHSHQPELQAGAF</sequence>
<feature type="domain" description="FHA" evidence="3">
    <location>
        <begin position="25"/>
        <end position="74"/>
    </location>
</feature>
<dbReference type="GO" id="GO:0016887">
    <property type="term" value="F:ATP hydrolysis activity"/>
    <property type="evidence" value="ECO:0007669"/>
    <property type="project" value="InterPro"/>
</dbReference>
<dbReference type="InterPro" id="IPR027417">
    <property type="entry name" value="P-loop_NTPase"/>
</dbReference>
<dbReference type="PROSITE" id="PS50006">
    <property type="entry name" value="FHA_DOMAIN"/>
    <property type="match status" value="1"/>
</dbReference>
<protein>
    <submittedName>
        <fullName evidence="4">FHA domain-containing protein</fullName>
    </submittedName>
</protein>
<dbReference type="Gene3D" id="2.60.200.20">
    <property type="match status" value="1"/>
</dbReference>
<name>A0A540VUW7_9GAMM</name>
<gene>
    <name evidence="4" type="ORF">FKY71_02965</name>
</gene>
<reference evidence="4 5" key="1">
    <citation type="submission" date="2019-06" db="EMBL/GenBank/DDBJ databases">
        <title>Metagenome assembled Genome of Spiribacter salinus SL48-SHIP from the microbial mat of Salt Lake 48 (Novosibirsk region, Russia).</title>
        <authorList>
            <person name="Shipova A."/>
            <person name="Rozanov A.S."/>
            <person name="Bryanskaya A.V."/>
            <person name="Peltek S.E."/>
        </authorList>
    </citation>
    <scope>NUCLEOTIDE SEQUENCE [LARGE SCALE GENOMIC DNA]</scope>
    <source>
        <strain evidence="4">SL48-SHIP-2</strain>
    </source>
</reference>
<dbReference type="InterPro" id="IPR000253">
    <property type="entry name" value="FHA_dom"/>
</dbReference>
<dbReference type="CDD" id="cd00060">
    <property type="entry name" value="FHA"/>
    <property type="match status" value="1"/>
</dbReference>
<comment type="similarity">
    <text evidence="1">Belongs to the GSP E family.</text>
</comment>
<dbReference type="SUPFAM" id="SSF52540">
    <property type="entry name" value="P-loop containing nucleoside triphosphate hydrolases"/>
    <property type="match status" value="1"/>
</dbReference>
<evidence type="ECO:0000256" key="2">
    <source>
        <dbReference type="SAM" id="MobiDB-lite"/>
    </source>
</evidence>
<evidence type="ECO:0000313" key="5">
    <source>
        <dbReference type="Proteomes" id="UP000315400"/>
    </source>
</evidence>
<dbReference type="SUPFAM" id="SSF49879">
    <property type="entry name" value="SMAD/FHA domain"/>
    <property type="match status" value="1"/>
</dbReference>
<evidence type="ECO:0000259" key="3">
    <source>
        <dbReference type="PROSITE" id="PS50006"/>
    </source>
</evidence>
<dbReference type="Pfam" id="PF00498">
    <property type="entry name" value="FHA"/>
    <property type="match status" value="1"/>
</dbReference>
<feature type="region of interest" description="Disordered" evidence="2">
    <location>
        <begin position="541"/>
        <end position="563"/>
    </location>
</feature>
<dbReference type="PANTHER" id="PTHR30486:SF15">
    <property type="entry name" value="TYPE II_IV SECRETION SYSTEM ATPASE"/>
    <property type="match status" value="1"/>
</dbReference>
<dbReference type="Pfam" id="PF00437">
    <property type="entry name" value="T2SSE"/>
    <property type="match status" value="1"/>
</dbReference>
<evidence type="ECO:0000256" key="1">
    <source>
        <dbReference type="ARBA" id="ARBA00006611"/>
    </source>
</evidence>
<dbReference type="STRING" id="1260251.SPISAL_03650"/>
<dbReference type="Proteomes" id="UP000315400">
    <property type="component" value="Unassembled WGS sequence"/>
</dbReference>
<dbReference type="CDD" id="cd01130">
    <property type="entry name" value="VirB11-like_ATPase"/>
    <property type="match status" value="1"/>
</dbReference>
<feature type="region of interest" description="Disordered" evidence="2">
    <location>
        <begin position="98"/>
        <end position="119"/>
    </location>
</feature>
<dbReference type="EMBL" id="VIFK01000010">
    <property type="protein sequence ID" value="TQF00548.1"/>
    <property type="molecule type" value="Genomic_DNA"/>
</dbReference>
<dbReference type="InterPro" id="IPR001482">
    <property type="entry name" value="T2SS/T4SS_dom"/>
</dbReference>
<dbReference type="InterPro" id="IPR050921">
    <property type="entry name" value="T4SS_GSP_E_ATPase"/>
</dbReference>
<comment type="caution">
    <text evidence="4">The sequence shown here is derived from an EMBL/GenBank/DDBJ whole genome shotgun (WGS) entry which is preliminary data.</text>
</comment>
<organism evidence="4 5">
    <name type="scientific">Spiribacter salinus</name>
    <dbReference type="NCBI Taxonomy" id="1335746"/>
    <lineage>
        <taxon>Bacteria</taxon>
        <taxon>Pseudomonadati</taxon>
        <taxon>Pseudomonadota</taxon>
        <taxon>Gammaproteobacteria</taxon>
        <taxon>Chromatiales</taxon>
        <taxon>Ectothiorhodospiraceae</taxon>
        <taxon>Spiribacter</taxon>
    </lineage>
</organism>